<dbReference type="SUPFAM" id="SSF48179">
    <property type="entry name" value="6-phosphogluconate dehydrogenase C-terminal domain-like"/>
    <property type="match status" value="1"/>
</dbReference>
<sequence>MAEALLRGLCKILPPERLAVSDLSQERLEYLKNELSVNIYKDNEALCRECQILLLAVKPQVLPKVLASLENVIHKDHLIISVAAGISLQKLEALLPEGVAVVRVMPNTPALIGKGASALSRGTAVKDEELEAALILMKAVGTAELVPESYMDAVTALSGSGPAYVYLFIEALIDGAVREGLPRDLARNLALQTVIGSAEMVLHSGNHPAVERDKVTSPGGTTIAAIEALEQKGMRSALFEALHVAAKRARQLGES</sequence>
<keyword evidence="6" id="KW-0963">Cytoplasm</keyword>
<dbReference type="InterPro" id="IPR029036">
    <property type="entry name" value="P5CR_dimer"/>
</dbReference>
<evidence type="ECO:0000313" key="11">
    <source>
        <dbReference type="EMBL" id="KAB2954698.1"/>
    </source>
</evidence>
<dbReference type="InterPro" id="IPR000304">
    <property type="entry name" value="Pyrroline-COOH_reductase"/>
</dbReference>
<dbReference type="InterPro" id="IPR036291">
    <property type="entry name" value="NAD(P)-bd_dom_sf"/>
</dbReference>
<keyword evidence="4 6" id="KW-0560">Oxidoreductase</keyword>
<keyword evidence="12" id="KW-1185">Reference proteome</keyword>
<comment type="catalytic activity">
    <reaction evidence="6">
        <text>L-proline + NADP(+) = (S)-1-pyrroline-5-carboxylate + NADPH + 2 H(+)</text>
        <dbReference type="Rhea" id="RHEA:14109"/>
        <dbReference type="ChEBI" id="CHEBI:15378"/>
        <dbReference type="ChEBI" id="CHEBI:17388"/>
        <dbReference type="ChEBI" id="CHEBI:57783"/>
        <dbReference type="ChEBI" id="CHEBI:58349"/>
        <dbReference type="ChEBI" id="CHEBI:60039"/>
        <dbReference type="EC" id="1.5.1.2"/>
    </reaction>
</comment>
<evidence type="ECO:0000256" key="4">
    <source>
        <dbReference type="ARBA" id="ARBA00023002"/>
    </source>
</evidence>
<keyword evidence="6" id="KW-0028">Amino-acid biosynthesis</keyword>
<evidence type="ECO:0000256" key="3">
    <source>
        <dbReference type="ARBA" id="ARBA00022857"/>
    </source>
</evidence>
<dbReference type="EMBL" id="WBXO01000001">
    <property type="protein sequence ID" value="KAB2954698.1"/>
    <property type="molecule type" value="Genomic_DNA"/>
</dbReference>
<comment type="similarity">
    <text evidence="1 6">Belongs to the pyrroline-5-carboxylate reductase family.</text>
</comment>
<dbReference type="Pfam" id="PF14748">
    <property type="entry name" value="P5CR_dimer"/>
    <property type="match status" value="1"/>
</dbReference>
<dbReference type="PIRSF" id="PIRSF000193">
    <property type="entry name" value="Pyrrol-5-carb_rd"/>
    <property type="match status" value="1"/>
</dbReference>
<dbReference type="NCBIfam" id="TIGR00112">
    <property type="entry name" value="proC"/>
    <property type="match status" value="1"/>
</dbReference>
<dbReference type="SUPFAM" id="SSF51735">
    <property type="entry name" value="NAD(P)-binding Rossmann-fold domains"/>
    <property type="match status" value="1"/>
</dbReference>
<dbReference type="GO" id="GO:0004735">
    <property type="term" value="F:pyrroline-5-carboxylate reductase activity"/>
    <property type="evidence" value="ECO:0007669"/>
    <property type="project" value="UniProtKB-UniRule"/>
</dbReference>
<dbReference type="EC" id="1.5.1.2" evidence="6 7"/>
<comment type="subcellular location">
    <subcellularLocation>
        <location evidence="6">Cytoplasm</location>
    </subcellularLocation>
</comment>
<organism evidence="11 12">
    <name type="scientific">Heliorestis acidaminivorans</name>
    <dbReference type="NCBI Taxonomy" id="553427"/>
    <lineage>
        <taxon>Bacteria</taxon>
        <taxon>Bacillati</taxon>
        <taxon>Bacillota</taxon>
        <taxon>Clostridia</taxon>
        <taxon>Eubacteriales</taxon>
        <taxon>Heliobacteriaceae</taxon>
        <taxon>Heliorestis</taxon>
    </lineage>
</organism>
<evidence type="ECO:0000256" key="6">
    <source>
        <dbReference type="HAMAP-Rule" id="MF_01925"/>
    </source>
</evidence>
<evidence type="ECO:0000256" key="1">
    <source>
        <dbReference type="ARBA" id="ARBA00005525"/>
    </source>
</evidence>
<dbReference type="HAMAP" id="MF_01925">
    <property type="entry name" value="P5C_reductase"/>
    <property type="match status" value="1"/>
</dbReference>
<dbReference type="GO" id="GO:0005737">
    <property type="term" value="C:cytoplasm"/>
    <property type="evidence" value="ECO:0007669"/>
    <property type="project" value="UniProtKB-SubCell"/>
</dbReference>
<comment type="pathway">
    <text evidence="6">Amino-acid biosynthesis; L-proline biosynthesis; L-proline from L-glutamate 5-semialdehyde: step 1/1.</text>
</comment>
<comment type="function">
    <text evidence="5 6">Catalyzes the reduction of 1-pyrroline-5-carboxylate (PCA) to L-proline.</text>
</comment>
<comment type="caution">
    <text evidence="11">The sequence shown here is derived from an EMBL/GenBank/DDBJ whole genome shotgun (WGS) entry which is preliminary data.</text>
</comment>
<dbReference type="InterPro" id="IPR028939">
    <property type="entry name" value="P5C_Rdtase_cat_N"/>
</dbReference>
<keyword evidence="2 6" id="KW-0641">Proline biosynthesis</keyword>
<dbReference type="InterPro" id="IPR008927">
    <property type="entry name" value="6-PGluconate_DH-like_C_sf"/>
</dbReference>
<reference evidence="11 12" key="1">
    <citation type="submission" date="2019-10" db="EMBL/GenBank/DDBJ databases">
        <title>Whole-genome sequence of the extremophile Heliorestis acidaminivorans DSM 24790.</title>
        <authorList>
            <person name="Kyndt J.A."/>
            <person name="Meyer T.E."/>
        </authorList>
    </citation>
    <scope>NUCLEOTIDE SEQUENCE [LARGE SCALE GENOMIC DNA]</scope>
    <source>
        <strain evidence="11 12">DSM 24790</strain>
    </source>
</reference>
<dbReference type="GO" id="GO:0055129">
    <property type="term" value="P:L-proline biosynthetic process"/>
    <property type="evidence" value="ECO:0007669"/>
    <property type="project" value="UniProtKB-UniRule"/>
</dbReference>
<evidence type="ECO:0000259" key="10">
    <source>
        <dbReference type="Pfam" id="PF14748"/>
    </source>
</evidence>
<dbReference type="PANTHER" id="PTHR11645:SF0">
    <property type="entry name" value="PYRROLINE-5-CARBOXYLATE REDUCTASE 3"/>
    <property type="match status" value="1"/>
</dbReference>
<keyword evidence="3 6" id="KW-0521">NADP</keyword>
<accession>A0A6I0FB91</accession>
<feature type="domain" description="Pyrroline-5-carboxylate reductase dimerisation" evidence="10">
    <location>
        <begin position="148"/>
        <end position="252"/>
    </location>
</feature>
<feature type="binding site" evidence="8">
    <location>
        <begin position="56"/>
        <end position="59"/>
    </location>
    <ligand>
        <name>NADP(+)</name>
        <dbReference type="ChEBI" id="CHEBI:58349"/>
    </ligand>
</feature>
<feature type="binding site" evidence="8">
    <location>
        <position position="43"/>
    </location>
    <ligand>
        <name>NADPH</name>
        <dbReference type="ChEBI" id="CHEBI:57783"/>
    </ligand>
</feature>
<dbReference type="UniPathway" id="UPA00098">
    <property type="reaction ID" value="UER00361"/>
</dbReference>
<name>A0A6I0FB91_9FIRM</name>
<evidence type="ECO:0000256" key="8">
    <source>
        <dbReference type="PIRSR" id="PIRSR000193-1"/>
    </source>
</evidence>
<dbReference type="Gene3D" id="1.10.3730.10">
    <property type="entry name" value="ProC C-terminal domain-like"/>
    <property type="match status" value="1"/>
</dbReference>
<feature type="domain" description="Pyrroline-5-carboxylate reductase catalytic N-terminal" evidence="9">
    <location>
        <begin position="1"/>
        <end position="85"/>
    </location>
</feature>
<comment type="catalytic activity">
    <reaction evidence="6">
        <text>L-proline + NAD(+) = (S)-1-pyrroline-5-carboxylate + NADH + 2 H(+)</text>
        <dbReference type="Rhea" id="RHEA:14105"/>
        <dbReference type="ChEBI" id="CHEBI:15378"/>
        <dbReference type="ChEBI" id="CHEBI:17388"/>
        <dbReference type="ChEBI" id="CHEBI:57540"/>
        <dbReference type="ChEBI" id="CHEBI:57945"/>
        <dbReference type="ChEBI" id="CHEBI:60039"/>
        <dbReference type="EC" id="1.5.1.2"/>
    </reaction>
</comment>
<dbReference type="PANTHER" id="PTHR11645">
    <property type="entry name" value="PYRROLINE-5-CARBOXYLATE REDUCTASE"/>
    <property type="match status" value="1"/>
</dbReference>
<dbReference type="OrthoDB" id="9805754at2"/>
<dbReference type="Pfam" id="PF03807">
    <property type="entry name" value="F420_oxidored"/>
    <property type="match status" value="1"/>
</dbReference>
<proteinExistence type="inferred from homology"/>
<dbReference type="AlphaFoldDB" id="A0A6I0FB91"/>
<evidence type="ECO:0000256" key="2">
    <source>
        <dbReference type="ARBA" id="ARBA00022650"/>
    </source>
</evidence>
<protein>
    <recommendedName>
        <fullName evidence="6 7">Pyrroline-5-carboxylate reductase</fullName>
        <shortName evidence="6">P5C reductase</shortName>
        <shortName evidence="6">P5CR</shortName>
        <ecNumber evidence="6 7">1.5.1.2</ecNumber>
    </recommendedName>
    <alternativeName>
        <fullName evidence="6">PCA reductase</fullName>
    </alternativeName>
</protein>
<dbReference type="Gene3D" id="3.40.50.720">
    <property type="entry name" value="NAD(P)-binding Rossmann-like Domain"/>
    <property type="match status" value="1"/>
</dbReference>
<dbReference type="FunFam" id="1.10.3730.10:FF:000001">
    <property type="entry name" value="Pyrroline-5-carboxylate reductase"/>
    <property type="match status" value="1"/>
</dbReference>
<evidence type="ECO:0000256" key="7">
    <source>
        <dbReference type="NCBIfam" id="TIGR00112"/>
    </source>
</evidence>
<evidence type="ECO:0000259" key="9">
    <source>
        <dbReference type="Pfam" id="PF03807"/>
    </source>
</evidence>
<gene>
    <name evidence="6 11" type="primary">proC</name>
    <name evidence="11" type="ORF">F9B85_02130</name>
</gene>
<evidence type="ECO:0000256" key="5">
    <source>
        <dbReference type="ARBA" id="ARBA00058118"/>
    </source>
</evidence>
<dbReference type="Proteomes" id="UP000468766">
    <property type="component" value="Unassembled WGS sequence"/>
</dbReference>
<evidence type="ECO:0000313" key="12">
    <source>
        <dbReference type="Proteomes" id="UP000468766"/>
    </source>
</evidence>